<dbReference type="Proteomes" id="UP000663419">
    <property type="component" value="Chromosome 3"/>
</dbReference>
<dbReference type="AlphaFoldDB" id="A0A8A1LRW2"/>
<dbReference type="EMBL" id="CP069104">
    <property type="protein sequence ID" value="QSS54762.1"/>
    <property type="molecule type" value="Genomic_DNA"/>
</dbReference>
<organism evidence="1 2">
    <name type="scientific">Ajellomyces capsulatus (strain H88)</name>
    <name type="common">Darling's disease fungus</name>
    <name type="synonym">Histoplasma capsulatum</name>
    <dbReference type="NCBI Taxonomy" id="544711"/>
    <lineage>
        <taxon>Eukaryota</taxon>
        <taxon>Fungi</taxon>
        <taxon>Dikarya</taxon>
        <taxon>Ascomycota</taxon>
        <taxon>Pezizomycotina</taxon>
        <taxon>Eurotiomycetes</taxon>
        <taxon>Eurotiomycetidae</taxon>
        <taxon>Onygenales</taxon>
        <taxon>Ajellomycetaceae</taxon>
        <taxon>Histoplasma</taxon>
    </lineage>
</organism>
<evidence type="ECO:0000313" key="2">
    <source>
        <dbReference type="Proteomes" id="UP000663419"/>
    </source>
</evidence>
<reference evidence="1" key="1">
    <citation type="submission" date="2021-01" db="EMBL/GenBank/DDBJ databases">
        <title>Chromosome-level genome assembly of a human fungal pathogen reveals clustering of transcriptionally co-regulated genes.</title>
        <authorList>
            <person name="Voorhies M."/>
            <person name="Cohen S."/>
            <person name="Shea T.P."/>
            <person name="Petrus S."/>
            <person name="Munoz J.F."/>
            <person name="Poplawski S."/>
            <person name="Goldman W.E."/>
            <person name="Michael T."/>
            <person name="Cuomo C.A."/>
            <person name="Sil A."/>
            <person name="Beyhan S."/>
        </authorList>
    </citation>
    <scope>NUCLEOTIDE SEQUENCE</scope>
    <source>
        <strain evidence="1">H88</strain>
    </source>
</reference>
<name>A0A8A1LRW2_AJEC8</name>
<dbReference type="VEuPathDB" id="FungiDB:I7I53_02423"/>
<proteinExistence type="predicted"/>
<sequence length="75" mass="8554">MCRNTHTVYDCGHIVNQVILCDKFEKGERYKHCTDVPLATKSDRKSGSECPRCHKLVPDHLDWTVGHKTSGEIID</sequence>
<evidence type="ECO:0000313" key="1">
    <source>
        <dbReference type="EMBL" id="QSS54762.1"/>
    </source>
</evidence>
<gene>
    <name evidence="1" type="ORF">I7I53_02423</name>
</gene>
<protein>
    <submittedName>
        <fullName evidence="1">No significant blast hit, mycelia-enriched transcript</fullName>
    </submittedName>
</protein>
<accession>A0A8A1LRW2</accession>